<dbReference type="PANTHER" id="PTHR47804:SF1">
    <property type="entry name" value="DUF2421 DOMAIN-CONTAINING PROTEIN"/>
    <property type="match status" value="1"/>
</dbReference>
<evidence type="ECO:0000313" key="9">
    <source>
        <dbReference type="Proteomes" id="UP000054144"/>
    </source>
</evidence>
<dbReference type="PANTHER" id="PTHR47804">
    <property type="entry name" value="60S RIBOSOMAL PROTEIN L19"/>
    <property type="match status" value="1"/>
</dbReference>
<keyword evidence="2 5" id="KW-0812">Transmembrane</keyword>
<evidence type="ECO:0000256" key="2">
    <source>
        <dbReference type="ARBA" id="ARBA00022692"/>
    </source>
</evidence>
<sequence length="953" mass="107844">LTPLASSAVYFNPAKTIGGMIEADIFCLFGLAYASIISLSGMSLFRWLENLAQEGHILDGCQWIGDVVAIFWVAAAIGVIAWLKLWMVLPITHPACSMTCIILFIVVIKEGGLATLLQVAYIIFWGSLISNAACFLLWPVSATYNLQTNMTKTLDSFATLLVVLTNAFLLEDVDHADSNSVWFSPQKIQRAVDAHQTSFTSLKKALVEARSEWLLGDAHSMSRKLAYEDAVDSLNRLAQHLNGLRGGTRLQYEISKAGVGKTGESRRIRETQGMDEETLVLSAAAAMFGDIVDELGPPLKALSTTCSSSLKRLRASFDRSHRHVSHIRQKESFQPHEFSDLAENITKALLRFESTSNHAVLRLYRRSDISTSGNHPSEPGANNENALLLARHDAHEHVFLVYFFIFTLQEFASEMISLIDAVERMYVHDQYKAHRPYWWRRWARSLASFIRRWTKRSTRSGIRPSTAPPRPGIRRSLSQYIIPQEFQRRHPVWFPKVQPHAPNTIQTPSTANLNFIGRIKQRIWVFGKRLTERDTKYALKVGMAAGLFSGPAFFDSTRPIFVEYWGDWALISFFVVMSPTIGGTNHLSLQRVLCTLIGASLAAGVFLLFSDQPVVLALLGFVFSLPCFYVTVAKPKYVTASRFVLLTYNLTCLYWQVYDLRRRNDLSPVNVAWHRAFAVTCGVVYAFVVSRFWWPSEARRELNKALGECCLNMAWLYSRLVASNSFAPVYDENEHEDEEVVGERAPLLSPAQTRLHNSIHEFMAMELHLQIKLIEIQTLITQAEHEPRLKGPFPVGLYRGILTSFQNILDKLHSMRCVTTREEWYTSVRRDFIIPVNKERRELVGNIILSFYILSAAIRLKAPVPPCLPRAELARQRLVDAIRKLDVVRNRDVKGSRQLLFFAYALTMKGVTSELESLGHTLQQAFGIIGQSPEDFEALFLSDEERTVGTEVL</sequence>
<dbReference type="OrthoDB" id="68611at2759"/>
<keyword evidence="3 5" id="KW-1133">Transmembrane helix</keyword>
<dbReference type="Pfam" id="PF10334">
    <property type="entry name" value="BRE4"/>
    <property type="match status" value="1"/>
</dbReference>
<evidence type="ECO:0000256" key="1">
    <source>
        <dbReference type="ARBA" id="ARBA00004141"/>
    </source>
</evidence>
<feature type="transmembrane region" description="Helical" evidence="5">
    <location>
        <begin position="63"/>
        <end position="85"/>
    </location>
</feature>
<evidence type="ECO:0000259" key="6">
    <source>
        <dbReference type="Pfam" id="PF10334"/>
    </source>
</evidence>
<feature type="transmembrane region" description="Helical" evidence="5">
    <location>
        <begin position="615"/>
        <end position="632"/>
    </location>
</feature>
<organism evidence="8 9">
    <name type="scientific">Fistulina hepatica ATCC 64428</name>
    <dbReference type="NCBI Taxonomy" id="1128425"/>
    <lineage>
        <taxon>Eukaryota</taxon>
        <taxon>Fungi</taxon>
        <taxon>Dikarya</taxon>
        <taxon>Basidiomycota</taxon>
        <taxon>Agaricomycotina</taxon>
        <taxon>Agaricomycetes</taxon>
        <taxon>Agaricomycetidae</taxon>
        <taxon>Agaricales</taxon>
        <taxon>Fistulinaceae</taxon>
        <taxon>Fistulina</taxon>
    </lineage>
</organism>
<accession>A0A0D7A6Y2</accession>
<dbReference type="GO" id="GO:0016020">
    <property type="term" value="C:membrane"/>
    <property type="evidence" value="ECO:0007669"/>
    <property type="project" value="UniProtKB-SubCell"/>
</dbReference>
<dbReference type="Proteomes" id="UP000054144">
    <property type="component" value="Unassembled WGS sequence"/>
</dbReference>
<evidence type="ECO:0000256" key="4">
    <source>
        <dbReference type="ARBA" id="ARBA00023136"/>
    </source>
</evidence>
<evidence type="ECO:0000259" key="7">
    <source>
        <dbReference type="Pfam" id="PF13515"/>
    </source>
</evidence>
<feature type="domain" description="DUF2421" evidence="6">
    <location>
        <begin position="760"/>
        <end position="876"/>
    </location>
</feature>
<dbReference type="EMBL" id="KN882023">
    <property type="protein sequence ID" value="KIY46782.1"/>
    <property type="molecule type" value="Genomic_DNA"/>
</dbReference>
<feature type="transmembrane region" description="Helical" evidence="5">
    <location>
        <begin position="560"/>
        <end position="577"/>
    </location>
</feature>
<proteinExistence type="predicted"/>
<protein>
    <submittedName>
        <fullName evidence="8">Uncharacterized protein</fullName>
    </submittedName>
</protein>
<dbReference type="InterPro" id="IPR052430">
    <property type="entry name" value="IVT-Associated"/>
</dbReference>
<evidence type="ECO:0000256" key="5">
    <source>
        <dbReference type="SAM" id="Phobius"/>
    </source>
</evidence>
<feature type="transmembrane region" description="Helical" evidence="5">
    <location>
        <begin position="91"/>
        <end position="108"/>
    </location>
</feature>
<feature type="transmembrane region" description="Helical" evidence="5">
    <location>
        <begin position="589"/>
        <end position="609"/>
    </location>
</feature>
<reference evidence="8 9" key="1">
    <citation type="journal article" date="2015" name="Fungal Genet. Biol.">
        <title>Evolution of novel wood decay mechanisms in Agaricales revealed by the genome sequences of Fistulina hepatica and Cylindrobasidium torrendii.</title>
        <authorList>
            <person name="Floudas D."/>
            <person name="Held B.W."/>
            <person name="Riley R."/>
            <person name="Nagy L.G."/>
            <person name="Koehler G."/>
            <person name="Ransdell A.S."/>
            <person name="Younus H."/>
            <person name="Chow J."/>
            <person name="Chiniquy J."/>
            <person name="Lipzen A."/>
            <person name="Tritt A."/>
            <person name="Sun H."/>
            <person name="Haridas S."/>
            <person name="LaButti K."/>
            <person name="Ohm R.A."/>
            <person name="Kues U."/>
            <person name="Blanchette R.A."/>
            <person name="Grigoriev I.V."/>
            <person name="Minto R.E."/>
            <person name="Hibbett D.S."/>
        </authorList>
    </citation>
    <scope>NUCLEOTIDE SEQUENCE [LARGE SCALE GENOMIC DNA]</scope>
    <source>
        <strain evidence="8 9">ATCC 64428</strain>
    </source>
</reference>
<dbReference type="AlphaFoldDB" id="A0A0D7A6Y2"/>
<feature type="non-terminal residue" evidence="8">
    <location>
        <position position="1"/>
    </location>
</feature>
<comment type="subcellular location">
    <subcellularLocation>
        <location evidence="1">Membrane</location>
        <topology evidence="1">Multi-pass membrane protein</topology>
    </subcellularLocation>
</comment>
<dbReference type="PRINTS" id="PR02047">
    <property type="entry name" value="BREFELDNASP4"/>
</dbReference>
<feature type="transmembrane region" description="Helical" evidence="5">
    <location>
        <begin position="639"/>
        <end position="657"/>
    </location>
</feature>
<dbReference type="InterPro" id="IPR023244">
    <property type="entry name" value="Brefeldin_A-sensitivity_4"/>
</dbReference>
<name>A0A0D7A6Y2_9AGAR</name>
<dbReference type="InterPro" id="IPR049453">
    <property type="entry name" value="Memb_transporter_dom"/>
</dbReference>
<feature type="transmembrane region" description="Helical" evidence="5">
    <location>
        <begin position="20"/>
        <end position="42"/>
    </location>
</feature>
<feature type="transmembrane region" description="Helical" evidence="5">
    <location>
        <begin position="120"/>
        <end position="141"/>
    </location>
</feature>
<evidence type="ECO:0000313" key="8">
    <source>
        <dbReference type="EMBL" id="KIY46782.1"/>
    </source>
</evidence>
<feature type="transmembrane region" description="Helical" evidence="5">
    <location>
        <begin position="677"/>
        <end position="694"/>
    </location>
</feature>
<feature type="domain" description="Integral membrane bound transporter" evidence="7">
    <location>
        <begin position="565"/>
        <end position="689"/>
    </location>
</feature>
<evidence type="ECO:0000256" key="3">
    <source>
        <dbReference type="ARBA" id="ARBA00022989"/>
    </source>
</evidence>
<dbReference type="InterPro" id="IPR018820">
    <property type="entry name" value="BRE4-related_DUF2421"/>
</dbReference>
<feature type="transmembrane region" description="Helical" evidence="5">
    <location>
        <begin position="537"/>
        <end position="554"/>
    </location>
</feature>
<gene>
    <name evidence="8" type="ORF">FISHEDRAFT_46580</name>
</gene>
<keyword evidence="9" id="KW-1185">Reference proteome</keyword>
<dbReference type="Pfam" id="PF13515">
    <property type="entry name" value="FUSC_2"/>
    <property type="match status" value="1"/>
</dbReference>
<keyword evidence="4 5" id="KW-0472">Membrane</keyword>